<name>A0A449BJV9_9MOLU</name>
<evidence type="ECO:0000313" key="2">
    <source>
        <dbReference type="Proteomes" id="UP000290909"/>
    </source>
</evidence>
<dbReference type="PANTHER" id="PTHR15239">
    <property type="entry name" value="NUCLEAR EXPORT MEDIATOR FACTOR NEMF"/>
    <property type="match status" value="1"/>
</dbReference>
<protein>
    <submittedName>
        <fullName evidence="1">Fibronectin-binding protein A N-terminus (FbpA)</fullName>
    </submittedName>
</protein>
<dbReference type="AlphaFoldDB" id="A0A449BJV9"/>
<reference evidence="1 2" key="1">
    <citation type="submission" date="2019-01" db="EMBL/GenBank/DDBJ databases">
        <authorList>
            <consortium name="Pathogen Informatics"/>
        </authorList>
    </citation>
    <scope>NUCLEOTIDE SEQUENCE [LARGE SCALE GENOMIC DNA]</scope>
    <source>
        <strain evidence="1 2">NCTC10172</strain>
    </source>
</reference>
<proteinExistence type="predicted"/>
<organism evidence="1 2">
    <name type="scientific">Acholeplasma hippikon</name>
    <dbReference type="NCBI Taxonomy" id="264636"/>
    <lineage>
        <taxon>Bacteria</taxon>
        <taxon>Bacillati</taxon>
        <taxon>Mycoplasmatota</taxon>
        <taxon>Mollicutes</taxon>
        <taxon>Acholeplasmatales</taxon>
        <taxon>Acholeplasmataceae</taxon>
        <taxon>Acholeplasma</taxon>
    </lineage>
</organism>
<dbReference type="Pfam" id="PF05833">
    <property type="entry name" value="NFACT_N"/>
    <property type="match status" value="2"/>
</dbReference>
<dbReference type="KEGG" id="ahk:NCTC10172_00748"/>
<dbReference type="GO" id="GO:0000049">
    <property type="term" value="F:tRNA binding"/>
    <property type="evidence" value="ECO:0007669"/>
    <property type="project" value="TreeGrafter"/>
</dbReference>
<gene>
    <name evidence="1" type="ORF">NCTC10172_00748</name>
</gene>
<dbReference type="GO" id="GO:0043023">
    <property type="term" value="F:ribosomal large subunit binding"/>
    <property type="evidence" value="ECO:0007669"/>
    <property type="project" value="TreeGrafter"/>
</dbReference>
<dbReference type="GO" id="GO:1990112">
    <property type="term" value="C:RQC complex"/>
    <property type="evidence" value="ECO:0007669"/>
    <property type="project" value="TreeGrafter"/>
</dbReference>
<dbReference type="Proteomes" id="UP000290909">
    <property type="component" value="Chromosome"/>
</dbReference>
<dbReference type="Gene3D" id="2.30.310.10">
    <property type="entry name" value="ibrinogen binding protein from staphylococcus aureus domain"/>
    <property type="match status" value="1"/>
</dbReference>
<dbReference type="InterPro" id="IPR051608">
    <property type="entry name" value="RQC_Subunit_NEMF"/>
</dbReference>
<dbReference type="GO" id="GO:0072344">
    <property type="term" value="P:rescue of stalled ribosome"/>
    <property type="evidence" value="ECO:0007669"/>
    <property type="project" value="TreeGrafter"/>
</dbReference>
<sequence>MALDGVYTHFLVNELNEKISKSRLESIWSNQTSFIFQFYRQKERQYLNINLNASFASCYLTNNPHAKGEIASFTNQLKKHLEGGILEEIKQYKSDRVIIFYFTYYDFILGPIKKEIIFEAMGRHANLYLIENNKIVDVYKKTFVIDGRHLVPNAEFEFFNTDKLDAKEYTFNPLLTPKELTEKYLGISLRLAKFLCENPINPYDIKVNPTYSKLENKSYYFNLFEGEVTNYHTLSEALDARIIQQSNPKTPYFTFIKNHQKKLDKKYEQLIKQRENAYLHLQDKDKGDLIYQSNYDLNLNYKKIDGIDLDDRYSLSKNAQIFYKNYQKAKRSLTFINTEINGVLEQKQIFDNYQFELEKSDEQELQDFKEILIPYGFMKQSLKKQHKQNKHKVKLLTIKDSEATYTIGKNSLQNGYLMNELGKPNDYWFHVKDAPGSHLLVRCEELSEHVLRKASMLAAHFSSLAESSSIPVNYTRFKYVSKMSGKPASFVKIKNEKTIYIDIDKDLITTYLFKA</sequence>
<dbReference type="PANTHER" id="PTHR15239:SF6">
    <property type="entry name" value="RIBOSOME QUALITY CONTROL COMPLEX SUBUNIT NEMF"/>
    <property type="match status" value="1"/>
</dbReference>
<dbReference type="STRING" id="1408416.GCA_000702765_00054"/>
<evidence type="ECO:0000313" key="1">
    <source>
        <dbReference type="EMBL" id="VEU82728.1"/>
    </source>
</evidence>
<accession>A0A449BJV9</accession>
<dbReference type="EMBL" id="LR215050">
    <property type="protein sequence ID" value="VEU82728.1"/>
    <property type="molecule type" value="Genomic_DNA"/>
</dbReference>
<keyword evidence="2" id="KW-1185">Reference proteome</keyword>